<evidence type="ECO:0000256" key="1">
    <source>
        <dbReference type="SAM" id="Phobius"/>
    </source>
</evidence>
<reference evidence="3" key="1">
    <citation type="journal article" date="2019" name="Int. J. Syst. Evol. Microbiol.">
        <title>The Global Catalogue of Microorganisms (GCM) 10K type strain sequencing project: providing services to taxonomists for standard genome sequencing and annotation.</title>
        <authorList>
            <consortium name="The Broad Institute Genomics Platform"/>
            <consortium name="The Broad Institute Genome Sequencing Center for Infectious Disease"/>
            <person name="Wu L."/>
            <person name="Ma J."/>
        </authorList>
    </citation>
    <scope>NUCLEOTIDE SEQUENCE [LARGE SCALE GENOMIC DNA]</scope>
    <source>
        <strain evidence="3">JCM 14900</strain>
    </source>
</reference>
<protein>
    <recommendedName>
        <fullName evidence="4">DUF2238 domain-containing protein</fullName>
    </recommendedName>
</protein>
<dbReference type="InterPro" id="IPR014509">
    <property type="entry name" value="YjdF-like"/>
</dbReference>
<dbReference type="Pfam" id="PF09997">
    <property type="entry name" value="DUF2238"/>
    <property type="match status" value="1"/>
</dbReference>
<evidence type="ECO:0000313" key="2">
    <source>
        <dbReference type="EMBL" id="GAA1938066.1"/>
    </source>
</evidence>
<gene>
    <name evidence="2" type="ORF">GCM10009775_32700</name>
</gene>
<evidence type="ECO:0000313" key="3">
    <source>
        <dbReference type="Proteomes" id="UP001501343"/>
    </source>
</evidence>
<feature type="transmembrane region" description="Helical" evidence="1">
    <location>
        <begin position="102"/>
        <end position="121"/>
    </location>
</feature>
<comment type="caution">
    <text evidence="2">The sequence shown here is derived from an EMBL/GenBank/DDBJ whole genome shotgun (WGS) entry which is preliminary data.</text>
</comment>
<name>A0ABP5B9L7_9MICO</name>
<feature type="transmembrane region" description="Helical" evidence="1">
    <location>
        <begin position="73"/>
        <end position="90"/>
    </location>
</feature>
<keyword evidence="1" id="KW-0812">Transmembrane</keyword>
<accession>A0ABP5B9L7</accession>
<feature type="transmembrane region" description="Helical" evidence="1">
    <location>
        <begin position="47"/>
        <end position="67"/>
    </location>
</feature>
<dbReference type="Proteomes" id="UP001501343">
    <property type="component" value="Unassembled WGS sequence"/>
</dbReference>
<organism evidence="2 3">
    <name type="scientific">Microbacterium aoyamense</name>
    <dbReference type="NCBI Taxonomy" id="344166"/>
    <lineage>
        <taxon>Bacteria</taxon>
        <taxon>Bacillati</taxon>
        <taxon>Actinomycetota</taxon>
        <taxon>Actinomycetes</taxon>
        <taxon>Micrococcales</taxon>
        <taxon>Microbacteriaceae</taxon>
        <taxon>Microbacterium</taxon>
    </lineage>
</organism>
<dbReference type="EMBL" id="BAAAOF010000008">
    <property type="protein sequence ID" value="GAA1938066.1"/>
    <property type="molecule type" value="Genomic_DNA"/>
</dbReference>
<keyword evidence="1" id="KW-1133">Transmembrane helix</keyword>
<keyword evidence="3" id="KW-1185">Reference proteome</keyword>
<proteinExistence type="predicted"/>
<feature type="transmembrane region" description="Helical" evidence="1">
    <location>
        <begin position="147"/>
        <end position="164"/>
    </location>
</feature>
<evidence type="ECO:0008006" key="4">
    <source>
        <dbReference type="Google" id="ProtNLM"/>
    </source>
</evidence>
<sequence>MLAVVLGWVGLATQPWLAVLLAVALWAPAAAELLLRTTIPWALQLHYILFMIGGPFAGSALNLYGALPVWDGLIHFDSGVMLAWLGMLLVRRAEESADAPLPHWFSLTVILFTPMAFAAAWEICEFASDILIGTVSQSGLEDTMRDIVAGTLGGMLAIALLVLFRRPRTLAPESLLTRRADIRET</sequence>
<keyword evidence="1" id="KW-0472">Membrane</keyword>